<dbReference type="Proteomes" id="UP000603708">
    <property type="component" value="Unassembled WGS sequence"/>
</dbReference>
<keyword evidence="2" id="KW-1185">Reference proteome</keyword>
<organism evidence="1 2">
    <name type="scientific">Streptomyces sulfonofaciens</name>
    <dbReference type="NCBI Taxonomy" id="68272"/>
    <lineage>
        <taxon>Bacteria</taxon>
        <taxon>Bacillati</taxon>
        <taxon>Actinomycetota</taxon>
        <taxon>Actinomycetes</taxon>
        <taxon>Kitasatosporales</taxon>
        <taxon>Streptomycetaceae</taxon>
        <taxon>Streptomyces</taxon>
    </lineage>
</organism>
<proteinExistence type="predicted"/>
<dbReference type="SUPFAM" id="SSF53335">
    <property type="entry name" value="S-adenosyl-L-methionine-dependent methyltransferases"/>
    <property type="match status" value="1"/>
</dbReference>
<dbReference type="InterPro" id="IPR029063">
    <property type="entry name" value="SAM-dependent_MTases_sf"/>
</dbReference>
<dbReference type="Gene3D" id="3.40.50.150">
    <property type="entry name" value="Vaccinia Virus protein VP39"/>
    <property type="match status" value="1"/>
</dbReference>
<dbReference type="AlphaFoldDB" id="A0A919L161"/>
<accession>A0A919L161</accession>
<evidence type="ECO:0000313" key="2">
    <source>
        <dbReference type="Proteomes" id="UP000603708"/>
    </source>
</evidence>
<comment type="caution">
    <text evidence="1">The sequence shown here is derived from an EMBL/GenBank/DDBJ whole genome shotgun (WGS) entry which is preliminary data.</text>
</comment>
<sequence>MLAALCAGAIACRVMDWESWHGKYDDPASPMTRRLRVVQERIRLALDAAPKGPLRAVSICAGQGRDLVGVLAEHPRGPDVTARLVELDARNAAVAAESARAAGLDRVEVVTGDAARTDHYRGLVPADLVLLCGLFGNISDADVERTIGYTTQLCAPGGRTIWTRHRRAPDLVPRICAWFRAHGHEPEFVSEPDAGFGVGVHRFTGVPAPLEEGARMFSFIGFDVLRRLNA</sequence>
<name>A0A919L161_9ACTN</name>
<evidence type="ECO:0008006" key="3">
    <source>
        <dbReference type="Google" id="ProtNLM"/>
    </source>
</evidence>
<protein>
    <recommendedName>
        <fullName evidence="3">SAM-dependent methyltransferase</fullName>
    </recommendedName>
</protein>
<gene>
    <name evidence="1" type="ORF">GCM10018793_34410</name>
</gene>
<reference evidence="1" key="2">
    <citation type="submission" date="2020-09" db="EMBL/GenBank/DDBJ databases">
        <authorList>
            <person name="Sun Q."/>
            <person name="Ohkuma M."/>
        </authorList>
    </citation>
    <scope>NUCLEOTIDE SEQUENCE</scope>
    <source>
        <strain evidence="1">JCM 5069</strain>
    </source>
</reference>
<evidence type="ECO:0000313" key="1">
    <source>
        <dbReference type="EMBL" id="GHH80098.1"/>
    </source>
</evidence>
<dbReference type="EMBL" id="BNCD01000009">
    <property type="protein sequence ID" value="GHH80098.1"/>
    <property type="molecule type" value="Genomic_DNA"/>
</dbReference>
<reference evidence="1" key="1">
    <citation type="journal article" date="2014" name="Int. J. Syst. Evol. Microbiol.">
        <title>Complete genome sequence of Corynebacterium casei LMG S-19264T (=DSM 44701T), isolated from a smear-ripened cheese.</title>
        <authorList>
            <consortium name="US DOE Joint Genome Institute (JGI-PGF)"/>
            <person name="Walter F."/>
            <person name="Albersmeier A."/>
            <person name="Kalinowski J."/>
            <person name="Ruckert C."/>
        </authorList>
    </citation>
    <scope>NUCLEOTIDE SEQUENCE</scope>
    <source>
        <strain evidence="1">JCM 5069</strain>
    </source>
</reference>